<evidence type="ECO:0000256" key="2">
    <source>
        <dbReference type="ARBA" id="ARBA00022552"/>
    </source>
</evidence>
<accession>A0A9P5PSG1</accession>
<dbReference type="GO" id="GO:0006364">
    <property type="term" value="P:rRNA processing"/>
    <property type="evidence" value="ECO:0007669"/>
    <property type="project" value="UniProtKB-KW"/>
</dbReference>
<keyword evidence="3" id="KW-0853">WD repeat</keyword>
<name>A0A9P5PSG1_9AGAR</name>
<dbReference type="InterPro" id="IPR015943">
    <property type="entry name" value="WD40/YVTN_repeat-like_dom_sf"/>
</dbReference>
<dbReference type="PANTHER" id="PTHR18359">
    <property type="entry name" value="WD-REPEAT PROTEIN-RELATED"/>
    <property type="match status" value="1"/>
</dbReference>
<dbReference type="InterPro" id="IPR001680">
    <property type="entry name" value="WD40_rpt"/>
</dbReference>
<dbReference type="OrthoDB" id="1935146at2759"/>
<evidence type="ECO:0000256" key="3">
    <source>
        <dbReference type="ARBA" id="ARBA00022574"/>
    </source>
</evidence>
<protein>
    <submittedName>
        <fullName evidence="8">WD40-repeat-containing domain protein</fullName>
    </submittedName>
</protein>
<evidence type="ECO:0000256" key="4">
    <source>
        <dbReference type="ARBA" id="ARBA00022737"/>
    </source>
</evidence>
<dbReference type="Proteomes" id="UP000772434">
    <property type="component" value="Unassembled WGS sequence"/>
</dbReference>
<keyword evidence="2" id="KW-0698">rRNA processing</keyword>
<dbReference type="InterPro" id="IPR045161">
    <property type="entry name" value="Utp18"/>
</dbReference>
<dbReference type="Gene3D" id="2.130.10.10">
    <property type="entry name" value="YVTN repeat-like/Quinoprotein amine dehydrogenase"/>
    <property type="match status" value="1"/>
</dbReference>
<comment type="caution">
    <text evidence="8">The sequence shown here is derived from an EMBL/GenBank/DDBJ whole genome shotgun (WGS) entry which is preliminary data.</text>
</comment>
<evidence type="ECO:0000256" key="6">
    <source>
        <dbReference type="ARBA" id="ARBA00025767"/>
    </source>
</evidence>
<evidence type="ECO:0000256" key="7">
    <source>
        <dbReference type="SAM" id="MobiDB-lite"/>
    </source>
</evidence>
<evidence type="ECO:0000313" key="9">
    <source>
        <dbReference type="Proteomes" id="UP000772434"/>
    </source>
</evidence>
<reference evidence="8" key="1">
    <citation type="submission" date="2020-11" db="EMBL/GenBank/DDBJ databases">
        <authorList>
            <consortium name="DOE Joint Genome Institute"/>
            <person name="Ahrendt S."/>
            <person name="Riley R."/>
            <person name="Andreopoulos W."/>
            <person name="Labutti K."/>
            <person name="Pangilinan J."/>
            <person name="Ruiz-Duenas F.J."/>
            <person name="Barrasa J.M."/>
            <person name="Sanchez-Garcia M."/>
            <person name="Camarero S."/>
            <person name="Miyauchi S."/>
            <person name="Serrano A."/>
            <person name="Linde D."/>
            <person name="Babiker R."/>
            <person name="Drula E."/>
            <person name="Ayuso-Fernandez I."/>
            <person name="Pacheco R."/>
            <person name="Padilla G."/>
            <person name="Ferreira P."/>
            <person name="Barriuso J."/>
            <person name="Kellner H."/>
            <person name="Castanera R."/>
            <person name="Alfaro M."/>
            <person name="Ramirez L."/>
            <person name="Pisabarro A.G."/>
            <person name="Kuo A."/>
            <person name="Tritt A."/>
            <person name="Lipzen A."/>
            <person name="He G."/>
            <person name="Yan M."/>
            <person name="Ng V."/>
            <person name="Cullen D."/>
            <person name="Martin F."/>
            <person name="Rosso M.-N."/>
            <person name="Henrissat B."/>
            <person name="Hibbett D."/>
            <person name="Martinez A.T."/>
            <person name="Grigoriev I.V."/>
        </authorList>
    </citation>
    <scope>NUCLEOTIDE SEQUENCE</scope>
    <source>
        <strain evidence="8">AH 40177</strain>
    </source>
</reference>
<feature type="compositionally biased region" description="Basic and acidic residues" evidence="7">
    <location>
        <begin position="26"/>
        <end position="37"/>
    </location>
</feature>
<keyword evidence="9" id="KW-1185">Reference proteome</keyword>
<proteinExistence type="inferred from homology"/>
<evidence type="ECO:0000313" key="8">
    <source>
        <dbReference type="EMBL" id="KAF9071451.1"/>
    </source>
</evidence>
<feature type="compositionally biased region" description="Acidic residues" evidence="7">
    <location>
        <begin position="102"/>
        <end position="112"/>
    </location>
</feature>
<comment type="similarity">
    <text evidence="6">Belongs to the WD repeat UTP18 family.</text>
</comment>
<dbReference type="InterPro" id="IPR036322">
    <property type="entry name" value="WD40_repeat_dom_sf"/>
</dbReference>
<dbReference type="GO" id="GO:0034388">
    <property type="term" value="C:Pwp2p-containing subcomplex of 90S preribosome"/>
    <property type="evidence" value="ECO:0007669"/>
    <property type="project" value="TreeGrafter"/>
</dbReference>
<feature type="region of interest" description="Disordered" evidence="7">
    <location>
        <begin position="1"/>
        <end position="154"/>
    </location>
</feature>
<feature type="compositionally biased region" description="Polar residues" evidence="7">
    <location>
        <begin position="49"/>
        <end position="59"/>
    </location>
</feature>
<comment type="subcellular location">
    <subcellularLocation>
        <location evidence="1">Nucleus</location>
        <location evidence="1">Nucleolus</location>
    </subcellularLocation>
</comment>
<keyword evidence="4" id="KW-0677">Repeat</keyword>
<dbReference type="SUPFAM" id="SSF50978">
    <property type="entry name" value="WD40 repeat-like"/>
    <property type="match status" value="1"/>
</dbReference>
<feature type="compositionally biased region" description="Low complexity" evidence="7">
    <location>
        <begin position="67"/>
        <end position="77"/>
    </location>
</feature>
<evidence type="ECO:0000256" key="5">
    <source>
        <dbReference type="ARBA" id="ARBA00023242"/>
    </source>
</evidence>
<keyword evidence="5" id="KW-0539">Nucleus</keyword>
<dbReference type="PANTHER" id="PTHR18359:SF0">
    <property type="entry name" value="U3 SMALL NUCLEOLAR RNA-ASSOCIATED PROTEIN 18 HOMOLOG"/>
    <property type="match status" value="1"/>
</dbReference>
<dbReference type="EMBL" id="JADNRY010000032">
    <property type="protein sequence ID" value="KAF9071451.1"/>
    <property type="molecule type" value="Genomic_DNA"/>
</dbReference>
<evidence type="ECO:0000256" key="1">
    <source>
        <dbReference type="ARBA" id="ARBA00004604"/>
    </source>
</evidence>
<gene>
    <name evidence="8" type="ORF">BDP27DRAFT_1322168</name>
</gene>
<organism evidence="8 9">
    <name type="scientific">Rhodocollybia butyracea</name>
    <dbReference type="NCBI Taxonomy" id="206335"/>
    <lineage>
        <taxon>Eukaryota</taxon>
        <taxon>Fungi</taxon>
        <taxon>Dikarya</taxon>
        <taxon>Basidiomycota</taxon>
        <taxon>Agaricomycotina</taxon>
        <taxon>Agaricomycetes</taxon>
        <taxon>Agaricomycetidae</taxon>
        <taxon>Agaricales</taxon>
        <taxon>Marasmiineae</taxon>
        <taxon>Omphalotaceae</taxon>
        <taxon>Rhodocollybia</taxon>
    </lineage>
</organism>
<feature type="compositionally biased region" description="Basic residues" evidence="7">
    <location>
        <begin position="1"/>
        <end position="10"/>
    </location>
</feature>
<dbReference type="GO" id="GO:0032040">
    <property type="term" value="C:small-subunit processome"/>
    <property type="evidence" value="ECO:0007669"/>
    <property type="project" value="TreeGrafter"/>
</dbReference>
<dbReference type="AlphaFoldDB" id="A0A9P5PSG1"/>
<feature type="region of interest" description="Disordered" evidence="7">
    <location>
        <begin position="340"/>
        <end position="374"/>
    </location>
</feature>
<sequence>MPKHSRKRQKLSADELNPILGNSDVSAEKDDEERRLESLLFGTKFVASGSGTTHSQESSELVGEGRQLQNLLDNDLFFVDDEGLGDGDSEEQEPLDSNLDSQSEDEADGAEESTEKHGKPSKSKPAWRDDSDPATVSLSSKRLRKLRDTPGEEVLAGREYESRLRRQFERINPEPEWAAKARRKTTQSEDNTDADINVLLSSTSGILAAKASRSPALASGTIDISRLRDANQSAQNSGCGEIKSLAFHPSELVPVLCVGSSDRRIRMYNIDGHTSPLLQTLHVPSLPISSQSSVTFHPSGSHLLLTGSRPYYFVYDLQSGTLTSSEQSKQTLWGTRFDDSSATLSSPVASRKRGRMRGSGLDDGSKEVGQSSAGGAGMEVTAFEPSSGSMLAVAGRGGYVHIVDWKSGAGQVIGSLKCSSGGGGVKGLWWSSSSSLESREHLTVLTGDSEVYLWDVGERQCVRRWKDEGGFRGAGRVLTGSSQGSGWLAVGSNTGLVNVYGSDSYSSTSSSWPSLSPKPLKTVENLTTPISTLRFNHDAQVLAVASKEKKDSMRLIHLPSLTSFSNWPTSTTPLGHVTAVDFSARSEYMAVGNTRGRVLLYHLKNFGVR</sequence>
<dbReference type="SMART" id="SM00320">
    <property type="entry name" value="WD40"/>
    <property type="match status" value="7"/>
</dbReference>
<feature type="compositionally biased region" description="Acidic residues" evidence="7">
    <location>
        <begin position="78"/>
        <end position="94"/>
    </location>
</feature>